<feature type="transmembrane region" description="Helical" evidence="9">
    <location>
        <begin position="391"/>
        <end position="412"/>
    </location>
</feature>
<feature type="transmembrane region" description="Helical" evidence="9">
    <location>
        <begin position="468"/>
        <end position="489"/>
    </location>
</feature>
<keyword evidence="4" id="KW-0808">Transferase</keyword>
<feature type="compositionally biased region" description="Basic residues" evidence="8">
    <location>
        <begin position="1"/>
        <end position="12"/>
    </location>
</feature>
<dbReference type="PANTHER" id="PTHR33908">
    <property type="entry name" value="MANNOSYLTRANSFERASE YKCB-RELATED"/>
    <property type="match status" value="1"/>
</dbReference>
<feature type="compositionally biased region" description="Gly residues" evidence="8">
    <location>
        <begin position="754"/>
        <end position="783"/>
    </location>
</feature>
<evidence type="ECO:0000256" key="1">
    <source>
        <dbReference type="ARBA" id="ARBA00004651"/>
    </source>
</evidence>
<feature type="domain" description="Glycosyltransferase RgtA/B/C/D-like" evidence="10">
    <location>
        <begin position="86"/>
        <end position="240"/>
    </location>
</feature>
<keyword evidence="13" id="KW-1185">Reference proteome</keyword>
<keyword evidence="7 9" id="KW-0472">Membrane</keyword>
<organism evidence="12 13">
    <name type="scientific">Streptomyces endophytica</name>
    <dbReference type="NCBI Taxonomy" id="2991496"/>
    <lineage>
        <taxon>Bacteria</taxon>
        <taxon>Bacillati</taxon>
        <taxon>Actinomycetota</taxon>
        <taxon>Actinomycetes</taxon>
        <taxon>Kitasatosporales</taxon>
        <taxon>Streptomycetaceae</taxon>
        <taxon>Streptomyces</taxon>
    </lineage>
</organism>
<evidence type="ECO:0000313" key="13">
    <source>
        <dbReference type="Proteomes" id="UP001164959"/>
    </source>
</evidence>
<feature type="transmembrane region" description="Helical" evidence="9">
    <location>
        <begin position="134"/>
        <end position="154"/>
    </location>
</feature>
<dbReference type="InterPro" id="IPR038731">
    <property type="entry name" value="RgtA/B/C-like"/>
</dbReference>
<dbReference type="PANTHER" id="PTHR33908:SF3">
    <property type="entry name" value="UNDECAPRENYL PHOSPHATE-ALPHA-4-AMINO-4-DEOXY-L-ARABINOSE ARABINOSYL TRANSFERASE"/>
    <property type="match status" value="1"/>
</dbReference>
<accession>A0ABY6P964</accession>
<gene>
    <name evidence="12" type="ORF">OJ254_08110</name>
</gene>
<feature type="transmembrane region" description="Helical" evidence="9">
    <location>
        <begin position="161"/>
        <end position="179"/>
    </location>
</feature>
<dbReference type="Pfam" id="PF13231">
    <property type="entry name" value="PMT_2"/>
    <property type="match status" value="1"/>
</dbReference>
<evidence type="ECO:0000259" key="10">
    <source>
        <dbReference type="Pfam" id="PF13231"/>
    </source>
</evidence>
<evidence type="ECO:0000256" key="3">
    <source>
        <dbReference type="ARBA" id="ARBA00022676"/>
    </source>
</evidence>
<comment type="subcellular location">
    <subcellularLocation>
        <location evidence="1">Cell membrane</location>
        <topology evidence="1">Multi-pass membrane protein</topology>
    </subcellularLocation>
</comment>
<reference evidence="12" key="1">
    <citation type="submission" date="2022-11" db="EMBL/GenBank/DDBJ databases">
        <title>Identification and genomic analyses of a novel endophytic actinobacterium Streptomyces endophytica sp. nov. with potential for biocontrol of Yam anthracnose.</title>
        <authorList>
            <person name="Huang X."/>
        </authorList>
    </citation>
    <scope>NUCLEOTIDE SEQUENCE</scope>
    <source>
        <strain evidence="12">HNM0140</strain>
    </source>
</reference>
<dbReference type="InterPro" id="IPR050297">
    <property type="entry name" value="LipidA_mod_glycosyltrf_83"/>
</dbReference>
<feature type="transmembrane region" description="Helical" evidence="9">
    <location>
        <begin position="230"/>
        <end position="248"/>
    </location>
</feature>
<feature type="region of interest" description="Disordered" evidence="8">
    <location>
        <begin position="754"/>
        <end position="787"/>
    </location>
</feature>
<dbReference type="RefSeq" id="WP_265361801.1">
    <property type="nucleotide sequence ID" value="NZ_CP110636.1"/>
</dbReference>
<keyword evidence="6 9" id="KW-1133">Transmembrane helix</keyword>
<evidence type="ECO:0000256" key="5">
    <source>
        <dbReference type="ARBA" id="ARBA00022692"/>
    </source>
</evidence>
<feature type="region of interest" description="Disordered" evidence="8">
    <location>
        <begin position="1"/>
        <end position="23"/>
    </location>
</feature>
<feature type="transmembrane region" description="Helical" evidence="9">
    <location>
        <begin position="418"/>
        <end position="436"/>
    </location>
</feature>
<feature type="transmembrane region" description="Helical" evidence="9">
    <location>
        <begin position="323"/>
        <end position="342"/>
    </location>
</feature>
<keyword evidence="2" id="KW-1003">Cell membrane</keyword>
<feature type="transmembrane region" description="Helical" evidence="9">
    <location>
        <begin position="443"/>
        <end position="462"/>
    </location>
</feature>
<keyword evidence="5 9" id="KW-0812">Transmembrane</keyword>
<evidence type="ECO:0000256" key="8">
    <source>
        <dbReference type="SAM" id="MobiDB-lite"/>
    </source>
</evidence>
<feature type="transmembrane region" description="Helical" evidence="9">
    <location>
        <begin position="185"/>
        <end position="218"/>
    </location>
</feature>
<evidence type="ECO:0000256" key="6">
    <source>
        <dbReference type="ARBA" id="ARBA00022989"/>
    </source>
</evidence>
<proteinExistence type="predicted"/>
<dbReference type="Pfam" id="PF24878">
    <property type="entry name" value="YkcB_C"/>
    <property type="match status" value="1"/>
</dbReference>
<evidence type="ECO:0000256" key="7">
    <source>
        <dbReference type="ARBA" id="ARBA00023136"/>
    </source>
</evidence>
<keyword evidence="3" id="KW-0328">Glycosyltransferase</keyword>
<dbReference type="EMBL" id="CP110636">
    <property type="protein sequence ID" value="UZJ30349.1"/>
    <property type="molecule type" value="Genomic_DNA"/>
</dbReference>
<evidence type="ECO:0000256" key="2">
    <source>
        <dbReference type="ARBA" id="ARBA00022475"/>
    </source>
</evidence>
<evidence type="ECO:0000256" key="9">
    <source>
        <dbReference type="SAM" id="Phobius"/>
    </source>
</evidence>
<evidence type="ECO:0000256" key="4">
    <source>
        <dbReference type="ARBA" id="ARBA00022679"/>
    </source>
</evidence>
<dbReference type="InterPro" id="IPR056785">
    <property type="entry name" value="YkcA/B-like_C"/>
</dbReference>
<dbReference type="Proteomes" id="UP001164959">
    <property type="component" value="Chromosome"/>
</dbReference>
<feature type="transmembrane region" description="Helical" evidence="9">
    <location>
        <begin position="28"/>
        <end position="46"/>
    </location>
</feature>
<name>A0ABY6P964_9ACTN</name>
<sequence length="813" mass="82750">MNPRPHPHPHPHPHPDPYPPGTASRERWARPALVALLLVTAVLYLWSLSASGYANQFYSAAVQAGSESWKAFFFGSSDAANSITVDKPPAALWPMALSVRLFGLSSWAILVPEALMGVATVGVLYAAVRRRFGAGAGLLAGGALAVTPVAALMFRFNNPDALLCLLMVCAVAAVLRALADGRTKWLVLAGLCFGAGFLTKTLQAWLILPALAVVYACCAPVGLRKRFGQLLLAGLAIVVSGGWWVAIVELMPASSRPYIGGSQTNSFLELTFGYNGFGRISGNETGSVGGGGHGPGGGGPGGGGGWGETGITRLFSSDMGGQISWLLPAALILLVVAVGLLWRARRTDAAAVPAAAEQAGGGQAVTVTSPAVTVPSPAGLAAEQAGQRAEFLVWGGALLMTFTTFSFMSGIFHQYYNIALAPYIAALVGMGAALLWRRGGRLASIVLALTVAVTAVWSYVLLDRSPDWLPWLRWTVLVLGALAAVGLVLGARKTAAADRQDVVADRQEAAADRQDVVGDPQEVAGNRQEVVGAQQEAAGARVPVARWFGVVAAGLGVVTALAGPVAYTLDTVNTPKGGSIITAGPSVRGGMGGPGGGFPGGRHRMWRGNNGAMPGGGGMQAGAHGAPGAFPGAPGAAGAPGNAVGRLPGMPGAKGAGAGMGRVRGGMGGLLNGSKVSARAKALVEKNAGDYTWAAAAIGSQNAASYQLATQKPVMSIGGFNGSDPSPTLAQFKKYVAEGKIHYFIAGGRDGFGAGGPGGPGGREWPGGFGGRGGRGGPGGGQGHSSKISSWIEQTFKKVTVGSATFYDLTKRA</sequence>
<feature type="transmembrane region" description="Helical" evidence="9">
    <location>
        <begin position="547"/>
        <end position="567"/>
    </location>
</feature>
<protein>
    <submittedName>
        <fullName evidence="12">Glycosyltransferase family 39 protein</fullName>
    </submittedName>
</protein>
<feature type="domain" description="Putative mannosyltransferase YkcA/B-like C-terminal" evidence="11">
    <location>
        <begin position="682"/>
        <end position="750"/>
    </location>
</feature>
<evidence type="ECO:0000313" key="12">
    <source>
        <dbReference type="EMBL" id="UZJ30349.1"/>
    </source>
</evidence>
<feature type="transmembrane region" description="Helical" evidence="9">
    <location>
        <begin position="107"/>
        <end position="128"/>
    </location>
</feature>
<evidence type="ECO:0000259" key="11">
    <source>
        <dbReference type="Pfam" id="PF24878"/>
    </source>
</evidence>